<name>A0ABQ2BU16_9BACL</name>
<dbReference type="PROSITE" id="PS51318">
    <property type="entry name" value="TAT"/>
    <property type="match status" value="1"/>
</dbReference>
<sequence>MKLSRRDFLLKGTAMFATLGLGEVLLPTGGSLFAQEPADGETVLVVVQLGGGNDGINTLIPYGQGAYYDARPTLAYQQSEVLALNNQVGLHPSLKNLKRLYDANKLAVIQGVGYPNPNLSHFRSMEIWQTAEPAKVISSGWLARYVESSLRGNVNPLRAVQIGGNDLAFHSDNLSFPVLGSLESFQIFSSDTPVLDKNRLNQAYLGMYGVQNHMEALRITCQRGQETLNTVEAVQAMNGGYVNSVQYPYRGIAGGLQTIAKLIAGKSGTRVFNIVTGGFDDHLDERVQHAELLADLDQALGAFYDDLVVQGAAHRVAVMVFSEFGRRVKENGSAGTDHGAAAPMFVLGGKVKGGLYGAYPSLTDLSYGDLKYQVDFRSVYSTILESWLKGDTQSVLGKTYENLNIF</sequence>
<evidence type="ECO:0000313" key="1">
    <source>
        <dbReference type="EMBL" id="GGI45815.1"/>
    </source>
</evidence>
<gene>
    <name evidence="1" type="ORF">GCM10008018_14010</name>
</gene>
<dbReference type="InterPro" id="IPR006311">
    <property type="entry name" value="TAT_signal"/>
</dbReference>
<protein>
    <recommendedName>
        <fullName evidence="3">DUF1501 domain-containing protein</fullName>
    </recommendedName>
</protein>
<keyword evidence="2" id="KW-1185">Reference proteome</keyword>
<evidence type="ECO:0000313" key="2">
    <source>
        <dbReference type="Proteomes" id="UP000615455"/>
    </source>
</evidence>
<dbReference type="InterPro" id="IPR010869">
    <property type="entry name" value="DUF1501"/>
</dbReference>
<dbReference type="InterPro" id="IPR017850">
    <property type="entry name" value="Alkaline_phosphatase_core_sf"/>
</dbReference>
<dbReference type="Proteomes" id="UP000615455">
    <property type="component" value="Unassembled WGS sequence"/>
</dbReference>
<comment type="caution">
    <text evidence="1">The sequence shown here is derived from an EMBL/GenBank/DDBJ whole genome shotgun (WGS) entry which is preliminary data.</text>
</comment>
<dbReference type="EMBL" id="BMHE01000005">
    <property type="protein sequence ID" value="GGI45815.1"/>
    <property type="molecule type" value="Genomic_DNA"/>
</dbReference>
<accession>A0ABQ2BU16</accession>
<dbReference type="PANTHER" id="PTHR43737">
    <property type="entry name" value="BLL7424 PROTEIN"/>
    <property type="match status" value="1"/>
</dbReference>
<reference evidence="2" key="1">
    <citation type="journal article" date="2019" name="Int. J. Syst. Evol. Microbiol.">
        <title>The Global Catalogue of Microorganisms (GCM) 10K type strain sequencing project: providing services to taxonomists for standard genome sequencing and annotation.</title>
        <authorList>
            <consortium name="The Broad Institute Genomics Platform"/>
            <consortium name="The Broad Institute Genome Sequencing Center for Infectious Disease"/>
            <person name="Wu L."/>
            <person name="Ma J."/>
        </authorList>
    </citation>
    <scope>NUCLEOTIDE SEQUENCE [LARGE SCALE GENOMIC DNA]</scope>
    <source>
        <strain evidence="2">CGMCC 1.15043</strain>
    </source>
</reference>
<dbReference type="Pfam" id="PF07394">
    <property type="entry name" value="DUF1501"/>
    <property type="match status" value="1"/>
</dbReference>
<organism evidence="1 2">
    <name type="scientific">Paenibacillus marchantiophytorum</name>
    <dbReference type="NCBI Taxonomy" id="1619310"/>
    <lineage>
        <taxon>Bacteria</taxon>
        <taxon>Bacillati</taxon>
        <taxon>Bacillota</taxon>
        <taxon>Bacilli</taxon>
        <taxon>Bacillales</taxon>
        <taxon>Paenibacillaceae</taxon>
        <taxon>Paenibacillus</taxon>
    </lineage>
</organism>
<proteinExistence type="predicted"/>
<dbReference type="PANTHER" id="PTHR43737:SF1">
    <property type="entry name" value="DUF1501 DOMAIN-CONTAINING PROTEIN"/>
    <property type="match status" value="1"/>
</dbReference>
<dbReference type="SUPFAM" id="SSF53649">
    <property type="entry name" value="Alkaline phosphatase-like"/>
    <property type="match status" value="1"/>
</dbReference>
<evidence type="ECO:0008006" key="3">
    <source>
        <dbReference type="Google" id="ProtNLM"/>
    </source>
</evidence>
<dbReference type="RefSeq" id="WP_189009643.1">
    <property type="nucleotide sequence ID" value="NZ_BMHE01000005.1"/>
</dbReference>